<dbReference type="Pfam" id="PF17177">
    <property type="entry name" value="PPR_long"/>
    <property type="match status" value="1"/>
</dbReference>
<sequence length="414" mass="46238">MTSTQGAPVPERAAKRRRKLEAPHMQFRFAIHQAAREGSWHKALQAYQDATALQLHLDADAYNSLLFLCAFGDTWEERYVNAAQGGNGSEEAERLRLSRQLFEEMASRFGQPTEMGYTALARLIAISGDGQGALGVAREYVEKGMAPKLRVFAPALWAFAVAREPAGALEAFDLMREHALELTEVEFRLAITALCGSQRLDDATCLFRAMAEELTTLEEPTLAAVAEFFSGMKDATGQPAWTVAPETFTEWLARAGEPHSIVVDGANIAFFGQNTAEGGFKYRQIMWVKGSAAKQPEDVRTFFDALRKSDCFYVAPLGANDDWYWLYAAIAAGEDGLLVSNDEMRDHTFQLLAPRRVGYFNKWKQRHLVRYRFTPGGIQLQHPRTFTACIQELGEATWMFPGSSNEWLRASRAA</sequence>
<gene>
    <name evidence="19" type="ORF">QBZ16_001450</name>
</gene>
<keyword evidence="13" id="KW-0809">Transit peptide</keyword>
<dbReference type="InterPro" id="IPR033495">
    <property type="entry name" value="MRPP3_PIN_dom"/>
</dbReference>
<accession>A0AAD9IDJ9</accession>
<evidence type="ECO:0000313" key="20">
    <source>
        <dbReference type="Proteomes" id="UP001255856"/>
    </source>
</evidence>
<dbReference type="Gene3D" id="1.25.40.10">
    <property type="entry name" value="Tetratricopeptide repeat domain"/>
    <property type="match status" value="1"/>
</dbReference>
<dbReference type="Proteomes" id="UP001255856">
    <property type="component" value="Unassembled WGS sequence"/>
</dbReference>
<evidence type="ECO:0000256" key="15">
    <source>
        <dbReference type="ARBA" id="ARBA00044536"/>
    </source>
</evidence>
<evidence type="ECO:0000256" key="13">
    <source>
        <dbReference type="ARBA" id="ARBA00022946"/>
    </source>
</evidence>
<keyword evidence="11" id="KW-0862">Zinc</keyword>
<dbReference type="GO" id="GO:0005739">
    <property type="term" value="C:mitochondrion"/>
    <property type="evidence" value="ECO:0007669"/>
    <property type="project" value="UniProtKB-SubCell"/>
</dbReference>
<evidence type="ECO:0000256" key="4">
    <source>
        <dbReference type="ARBA" id="ARBA00007626"/>
    </source>
</evidence>
<protein>
    <recommendedName>
        <fullName evidence="15">Mitochondrial ribonuclease P catalytic subunit</fullName>
        <ecNumber evidence="5">3.1.26.5</ecNumber>
    </recommendedName>
    <alternativeName>
        <fullName evidence="16">Mitochondrial ribonuclease P protein 3</fullName>
    </alternativeName>
</protein>
<proteinExistence type="inferred from homology"/>
<keyword evidence="20" id="KW-1185">Reference proteome</keyword>
<keyword evidence="12" id="KW-0460">Magnesium</keyword>
<evidence type="ECO:0000256" key="16">
    <source>
        <dbReference type="ARBA" id="ARBA00044559"/>
    </source>
</evidence>
<evidence type="ECO:0000313" key="19">
    <source>
        <dbReference type="EMBL" id="KAK2076114.1"/>
    </source>
</evidence>
<dbReference type="GO" id="GO:0001682">
    <property type="term" value="P:tRNA 5'-leader removal"/>
    <property type="evidence" value="ECO:0007669"/>
    <property type="project" value="TreeGrafter"/>
</dbReference>
<dbReference type="EMBL" id="JASFZW010000012">
    <property type="protein sequence ID" value="KAK2076114.1"/>
    <property type="molecule type" value="Genomic_DNA"/>
</dbReference>
<dbReference type="InterPro" id="IPR033443">
    <property type="entry name" value="PROP1-like_PPR_dom"/>
</dbReference>
<evidence type="ECO:0000256" key="10">
    <source>
        <dbReference type="ARBA" id="ARBA00022801"/>
    </source>
</evidence>
<keyword evidence="6" id="KW-0819">tRNA processing</keyword>
<feature type="domain" description="PRORP" evidence="17">
    <location>
        <begin position="248"/>
        <end position="406"/>
    </location>
</feature>
<evidence type="ECO:0000256" key="8">
    <source>
        <dbReference type="ARBA" id="ARBA00022723"/>
    </source>
</evidence>
<comment type="subcellular location">
    <subcellularLocation>
        <location evidence="3">Mitochondrion</location>
    </subcellularLocation>
</comment>
<evidence type="ECO:0000256" key="7">
    <source>
        <dbReference type="ARBA" id="ARBA00022722"/>
    </source>
</evidence>
<dbReference type="CDD" id="cd18718">
    <property type="entry name" value="PIN_PRORP"/>
    <property type="match status" value="1"/>
</dbReference>
<dbReference type="AlphaFoldDB" id="A0AAD9IDJ9"/>
<feature type="domain" description="PROP1-like PPR" evidence="18">
    <location>
        <begin position="15"/>
        <end position="231"/>
    </location>
</feature>
<dbReference type="InterPro" id="IPR011990">
    <property type="entry name" value="TPR-like_helical_dom_sf"/>
</dbReference>
<dbReference type="Pfam" id="PF16953">
    <property type="entry name" value="PRORP"/>
    <property type="match status" value="1"/>
</dbReference>
<evidence type="ECO:0000256" key="3">
    <source>
        <dbReference type="ARBA" id="ARBA00004173"/>
    </source>
</evidence>
<dbReference type="InterPro" id="IPR031595">
    <property type="entry name" value="PRORP_C"/>
</dbReference>
<name>A0AAD9IDJ9_PROWI</name>
<evidence type="ECO:0000256" key="5">
    <source>
        <dbReference type="ARBA" id="ARBA00012179"/>
    </source>
</evidence>
<comment type="caution">
    <text evidence="19">The sequence shown here is derived from an EMBL/GenBank/DDBJ whole genome shotgun (WGS) entry which is preliminary data.</text>
</comment>
<dbReference type="GO" id="GO:0004526">
    <property type="term" value="F:ribonuclease P activity"/>
    <property type="evidence" value="ECO:0007669"/>
    <property type="project" value="UniProtKB-EC"/>
</dbReference>
<dbReference type="EC" id="3.1.26.5" evidence="5"/>
<dbReference type="PANTHER" id="PTHR13547:SF1">
    <property type="entry name" value="MITOCHONDRIAL RIBONUCLEASE P CATALYTIC SUBUNIT"/>
    <property type="match status" value="1"/>
</dbReference>
<evidence type="ECO:0000259" key="17">
    <source>
        <dbReference type="Pfam" id="PF16953"/>
    </source>
</evidence>
<evidence type="ECO:0000259" key="18">
    <source>
        <dbReference type="Pfam" id="PF17177"/>
    </source>
</evidence>
<keyword evidence="14" id="KW-0496">Mitochondrion</keyword>
<evidence type="ECO:0000256" key="9">
    <source>
        <dbReference type="ARBA" id="ARBA00022737"/>
    </source>
</evidence>
<comment type="catalytic activity">
    <reaction evidence="1">
        <text>Endonucleolytic cleavage of RNA, removing 5'-extranucleotides from tRNA precursor.</text>
        <dbReference type="EC" id="3.1.26.5"/>
    </reaction>
</comment>
<keyword evidence="8" id="KW-0479">Metal-binding</keyword>
<reference evidence="19" key="1">
    <citation type="submission" date="2021-01" db="EMBL/GenBank/DDBJ databases">
        <authorList>
            <person name="Eckstrom K.M.E."/>
        </authorList>
    </citation>
    <scope>NUCLEOTIDE SEQUENCE</scope>
    <source>
        <strain evidence="19">UVCC 0001</strain>
    </source>
</reference>
<comment type="cofactor">
    <cofactor evidence="2">
        <name>Mg(2+)</name>
        <dbReference type="ChEBI" id="CHEBI:18420"/>
    </cofactor>
</comment>
<keyword evidence="9" id="KW-0677">Repeat</keyword>
<evidence type="ECO:0000256" key="12">
    <source>
        <dbReference type="ARBA" id="ARBA00022842"/>
    </source>
</evidence>
<keyword evidence="7" id="KW-0540">Nuclease</keyword>
<keyword evidence="10" id="KW-0378">Hydrolase</keyword>
<evidence type="ECO:0000256" key="1">
    <source>
        <dbReference type="ARBA" id="ARBA00000928"/>
    </source>
</evidence>
<dbReference type="Gene3D" id="3.40.50.11980">
    <property type="match status" value="1"/>
</dbReference>
<evidence type="ECO:0000256" key="11">
    <source>
        <dbReference type="ARBA" id="ARBA00022833"/>
    </source>
</evidence>
<evidence type="ECO:0000256" key="14">
    <source>
        <dbReference type="ARBA" id="ARBA00023128"/>
    </source>
</evidence>
<dbReference type="PANTHER" id="PTHR13547">
    <property type="match status" value="1"/>
</dbReference>
<evidence type="ECO:0000256" key="6">
    <source>
        <dbReference type="ARBA" id="ARBA00022694"/>
    </source>
</evidence>
<evidence type="ECO:0000256" key="2">
    <source>
        <dbReference type="ARBA" id="ARBA00001946"/>
    </source>
</evidence>
<dbReference type="GO" id="GO:0046872">
    <property type="term" value="F:metal ion binding"/>
    <property type="evidence" value="ECO:0007669"/>
    <property type="project" value="UniProtKB-KW"/>
</dbReference>
<organism evidence="19 20">
    <name type="scientific">Prototheca wickerhamii</name>
    <dbReference type="NCBI Taxonomy" id="3111"/>
    <lineage>
        <taxon>Eukaryota</taxon>
        <taxon>Viridiplantae</taxon>
        <taxon>Chlorophyta</taxon>
        <taxon>core chlorophytes</taxon>
        <taxon>Trebouxiophyceae</taxon>
        <taxon>Chlorellales</taxon>
        <taxon>Chlorellaceae</taxon>
        <taxon>Prototheca</taxon>
    </lineage>
</organism>
<comment type="similarity">
    <text evidence="4">Belongs to the PPR family. P subfamily.</text>
</comment>